<dbReference type="Gene3D" id="1.10.510.10">
    <property type="entry name" value="Transferase(Phosphotransferase) domain 1"/>
    <property type="match status" value="1"/>
</dbReference>
<dbReference type="SMART" id="SM00220">
    <property type="entry name" value="S_TKc"/>
    <property type="match status" value="1"/>
</dbReference>
<gene>
    <name evidence="6" type="ORF">UABAM_00288</name>
</gene>
<evidence type="ECO:0000256" key="2">
    <source>
        <dbReference type="ARBA" id="ARBA00022840"/>
    </source>
</evidence>
<evidence type="ECO:0000313" key="7">
    <source>
        <dbReference type="Proteomes" id="UP000326354"/>
    </source>
</evidence>
<dbReference type="InterPro" id="IPR011009">
    <property type="entry name" value="Kinase-like_dom_sf"/>
</dbReference>
<dbReference type="InterPro" id="IPR017441">
    <property type="entry name" value="Protein_kinase_ATP_BS"/>
</dbReference>
<keyword evidence="6" id="KW-0418">Kinase</keyword>
<dbReference type="EMBL" id="AP019860">
    <property type="protein sequence ID" value="BBM81945.1"/>
    <property type="molecule type" value="Genomic_DNA"/>
</dbReference>
<dbReference type="RefSeq" id="WP_173013071.1">
    <property type="nucleotide sequence ID" value="NZ_AP019860.1"/>
</dbReference>
<dbReference type="InterPro" id="IPR008271">
    <property type="entry name" value="Ser/Thr_kinase_AS"/>
</dbReference>
<dbReference type="PANTHER" id="PTHR24361">
    <property type="entry name" value="MITOGEN-ACTIVATED KINASE KINASE KINASE"/>
    <property type="match status" value="1"/>
</dbReference>
<dbReference type="Proteomes" id="UP000326354">
    <property type="component" value="Chromosome"/>
</dbReference>
<keyword evidence="4" id="KW-0812">Transmembrane</keyword>
<dbReference type="PROSITE" id="PS00108">
    <property type="entry name" value="PROTEIN_KINASE_ST"/>
    <property type="match status" value="1"/>
</dbReference>
<keyword evidence="6" id="KW-0723">Serine/threonine-protein kinase</keyword>
<dbReference type="GO" id="GO:0005524">
    <property type="term" value="F:ATP binding"/>
    <property type="evidence" value="ECO:0007669"/>
    <property type="project" value="UniProtKB-UniRule"/>
</dbReference>
<evidence type="ECO:0000259" key="5">
    <source>
        <dbReference type="PROSITE" id="PS50011"/>
    </source>
</evidence>
<evidence type="ECO:0000256" key="1">
    <source>
        <dbReference type="ARBA" id="ARBA00022741"/>
    </source>
</evidence>
<proteinExistence type="predicted"/>
<feature type="transmembrane region" description="Helical" evidence="4">
    <location>
        <begin position="344"/>
        <end position="365"/>
    </location>
</feature>
<dbReference type="PROSITE" id="PS00107">
    <property type="entry name" value="PROTEIN_KINASE_ATP"/>
    <property type="match status" value="1"/>
</dbReference>
<feature type="domain" description="Protein kinase" evidence="5">
    <location>
        <begin position="16"/>
        <end position="285"/>
    </location>
</feature>
<evidence type="ECO:0000313" key="6">
    <source>
        <dbReference type="EMBL" id="BBM81945.1"/>
    </source>
</evidence>
<dbReference type="GO" id="GO:0005737">
    <property type="term" value="C:cytoplasm"/>
    <property type="evidence" value="ECO:0007669"/>
    <property type="project" value="TreeGrafter"/>
</dbReference>
<organism evidence="6 7">
    <name type="scientific">Uabimicrobium amorphum</name>
    <dbReference type="NCBI Taxonomy" id="2596890"/>
    <lineage>
        <taxon>Bacteria</taxon>
        <taxon>Pseudomonadati</taxon>
        <taxon>Planctomycetota</taxon>
        <taxon>Candidatus Uabimicrobiia</taxon>
        <taxon>Candidatus Uabimicrobiales</taxon>
        <taxon>Candidatus Uabimicrobiaceae</taxon>
        <taxon>Candidatus Uabimicrobium</taxon>
    </lineage>
</organism>
<dbReference type="GO" id="GO:0004674">
    <property type="term" value="F:protein serine/threonine kinase activity"/>
    <property type="evidence" value="ECO:0007669"/>
    <property type="project" value="UniProtKB-KW"/>
</dbReference>
<evidence type="ECO:0000256" key="4">
    <source>
        <dbReference type="SAM" id="Phobius"/>
    </source>
</evidence>
<dbReference type="KEGG" id="uam:UABAM_00288"/>
<dbReference type="PROSITE" id="PS50011">
    <property type="entry name" value="PROTEIN_KINASE_DOM"/>
    <property type="match status" value="1"/>
</dbReference>
<protein>
    <submittedName>
        <fullName evidence="6">Serine/threonine protein kinase</fullName>
    </submittedName>
</protein>
<reference evidence="6 7" key="1">
    <citation type="submission" date="2019-08" db="EMBL/GenBank/DDBJ databases">
        <title>Complete genome sequence of Candidatus Uab amorphum.</title>
        <authorList>
            <person name="Shiratori T."/>
            <person name="Suzuki S."/>
            <person name="Kakizawa Y."/>
            <person name="Ishida K."/>
        </authorList>
    </citation>
    <scope>NUCLEOTIDE SEQUENCE [LARGE SCALE GENOMIC DNA]</scope>
    <source>
        <strain evidence="6 7">SRT547</strain>
    </source>
</reference>
<evidence type="ECO:0000256" key="3">
    <source>
        <dbReference type="PROSITE-ProRule" id="PRU10141"/>
    </source>
</evidence>
<dbReference type="Pfam" id="PF00069">
    <property type="entry name" value="Pkinase"/>
    <property type="match status" value="1"/>
</dbReference>
<dbReference type="InterPro" id="IPR000719">
    <property type="entry name" value="Prot_kinase_dom"/>
</dbReference>
<accession>A0A5S9IJV4</accession>
<feature type="binding site" evidence="3">
    <location>
        <position position="45"/>
    </location>
    <ligand>
        <name>ATP</name>
        <dbReference type="ChEBI" id="CHEBI:30616"/>
    </ligand>
</feature>
<dbReference type="SUPFAM" id="SSF56112">
    <property type="entry name" value="Protein kinase-like (PK-like)"/>
    <property type="match status" value="1"/>
</dbReference>
<keyword evidence="1 3" id="KW-0547">Nucleotide-binding</keyword>
<keyword evidence="7" id="KW-1185">Reference proteome</keyword>
<keyword evidence="2 3" id="KW-0067">ATP-binding</keyword>
<keyword evidence="4" id="KW-1133">Transmembrane helix</keyword>
<keyword evidence="4" id="KW-0472">Membrane</keyword>
<dbReference type="InterPro" id="IPR053235">
    <property type="entry name" value="Ser_Thr_kinase"/>
</dbReference>
<name>A0A5S9IJV4_UABAM</name>
<dbReference type="CDD" id="cd14014">
    <property type="entry name" value="STKc_PknB_like"/>
    <property type="match status" value="1"/>
</dbReference>
<keyword evidence="6" id="KW-0808">Transferase</keyword>
<dbReference type="AlphaFoldDB" id="A0A5S9IJV4"/>
<sequence>MADKHPMIGRVLADDYKIVSFLGRGGMGSVFSARQLSLNRQVAIKLFPTCDMTTAELQRFEREIATMATISHANIVTVYHRDKFGDPPTLFYAMELMEGGSLRNYLNQNGKMLPNNVLRLARPVAEGLYYAHQKGCIHRDIKPDNLLFDRNYRNLKVADFGIVKRKSDASITKTQAMVGTFVYASPEQMHWYETDENVDELELDERADQYALGVVMYEMICGCPPYQAKNMVSLMKSLNEPPVPLSERVGVISPSLNWLISTMISRPRDERFSSDEELLAAMDSVELEVAASVSTRVLLPKQSATIAPTASKKSLSETEKQFIQNLQTVTNNESSEVIRKYKRILLISLAILFSLIAVIGLYELFLHNKIITRKIPVVANVQYDVTPPADYTKPQIYIESYVANAQKIPIVAQTRIKPGSYTIFIDFPGYTCLQNKSTITVTKEQNTLLLNINFVAKKRLVNTEVTDIATKQQVTPASLKIDGKKVQGEFLLKPGTHKVDLYFHSHEEIHSDIVVTPAESPVQLEFYLRPLREIILNLDTVVQKVDGSYYPVEVWVDNVPLDEKYYRYDVKKSRLHCFIKVPSHAKNIMLQSGYFYQKVSIKEIYLLNDLPNIDVERLLKHLASIAKREDLSLQVEKLLGNDLEKIQSLPQQQKQMLYKFLVSLLEGENPNLQDPSWKLRLSLSKAEAKEAEYFKKLLTIDDFDENLRQWKSFSKKYSQSVFASRALKQVEYYQKVVNYRKILQKSVKDCYLSLSEKRTIFNLKSKIADEDVKKIHLVVKKYLKQVNCGESLEQMLSEK</sequence>